<dbReference type="Gene3D" id="2.30.30.240">
    <property type="entry name" value="PRC-barrel domain"/>
    <property type="match status" value="1"/>
</dbReference>
<proteinExistence type="predicted"/>
<protein>
    <submittedName>
        <fullName evidence="2">PRC-barrel domain containing protein</fullName>
    </submittedName>
</protein>
<gene>
    <name evidence="2" type="ORF">EMQ25_17800</name>
</gene>
<dbReference type="InterPro" id="IPR027275">
    <property type="entry name" value="PRC-brl_dom"/>
</dbReference>
<keyword evidence="3" id="KW-1185">Reference proteome</keyword>
<feature type="domain" description="PRC-barrel" evidence="1">
    <location>
        <begin position="88"/>
        <end position="146"/>
    </location>
</feature>
<dbReference type="Proteomes" id="UP000281547">
    <property type="component" value="Unassembled WGS sequence"/>
</dbReference>
<reference evidence="2 3" key="1">
    <citation type="journal article" date="2016" name="Int. J. Syst. Evol. Microbiol.">
        <title>Arsenicitalea aurantiaca gen. nov., sp. nov., a new member of the family Hyphomicrobiaceae, isolated from high-arsenic sediment.</title>
        <authorList>
            <person name="Mu Y."/>
            <person name="Zhou L."/>
            <person name="Zeng X.C."/>
            <person name="Liu L."/>
            <person name="Pan Y."/>
            <person name="Chen X."/>
            <person name="Wang J."/>
            <person name="Li S."/>
            <person name="Li W.J."/>
            <person name="Wang Y."/>
        </authorList>
    </citation>
    <scope>NUCLEOTIDE SEQUENCE [LARGE SCALE GENOMIC DNA]</scope>
    <source>
        <strain evidence="2 3">42-50</strain>
    </source>
</reference>
<evidence type="ECO:0000313" key="2">
    <source>
        <dbReference type="EMBL" id="RUT28084.1"/>
    </source>
</evidence>
<dbReference type="PANTHER" id="PTHR36505">
    <property type="entry name" value="BLR1072 PROTEIN"/>
    <property type="match status" value="1"/>
</dbReference>
<dbReference type="RefSeq" id="WP_127189961.1">
    <property type="nucleotide sequence ID" value="NZ_RZNJ01000010.1"/>
</dbReference>
<evidence type="ECO:0000259" key="1">
    <source>
        <dbReference type="Pfam" id="PF05239"/>
    </source>
</evidence>
<dbReference type="AlphaFoldDB" id="A0A433X1U5"/>
<organism evidence="2 3">
    <name type="scientific">Arsenicitalea aurantiaca</name>
    <dbReference type="NCBI Taxonomy" id="1783274"/>
    <lineage>
        <taxon>Bacteria</taxon>
        <taxon>Pseudomonadati</taxon>
        <taxon>Pseudomonadota</taxon>
        <taxon>Alphaproteobacteria</taxon>
        <taxon>Hyphomicrobiales</taxon>
        <taxon>Devosiaceae</taxon>
        <taxon>Arsenicitalea</taxon>
    </lineage>
</organism>
<accession>A0A433X1U5</accession>
<dbReference type="EMBL" id="RZNJ01000010">
    <property type="protein sequence ID" value="RUT28084.1"/>
    <property type="molecule type" value="Genomic_DNA"/>
</dbReference>
<name>A0A433X1U5_9HYPH</name>
<dbReference type="OrthoDB" id="8021018at2"/>
<dbReference type="PANTHER" id="PTHR36505:SF1">
    <property type="entry name" value="BLR1072 PROTEIN"/>
    <property type="match status" value="1"/>
</dbReference>
<dbReference type="InterPro" id="IPR011033">
    <property type="entry name" value="PRC_barrel-like_sf"/>
</dbReference>
<comment type="caution">
    <text evidence="2">The sequence shown here is derived from an EMBL/GenBank/DDBJ whole genome shotgun (WGS) entry which is preliminary data.</text>
</comment>
<dbReference type="SUPFAM" id="SSF50346">
    <property type="entry name" value="PRC-barrel domain"/>
    <property type="match status" value="1"/>
</dbReference>
<dbReference type="Pfam" id="PF05239">
    <property type="entry name" value="PRC"/>
    <property type="match status" value="1"/>
</dbReference>
<sequence length="193" mass="21302">MVANQSIRGVKIGRRFPRLWGQFCTPIHRGDEEGCAYIVGILDQTYQDYAARLDEAGVEPANVTNWRQEQLALAQPVGESEELQRLNVDNITGTDVRNLQDENLGSVSDIVIDPRTGQVTYAVVARGGFLGFGEEHVAVPWNQFRATPGLNTLVLDVTTETLEQAPAVDPNTFGDPASFAQQDEQIGQFWNRG</sequence>
<evidence type="ECO:0000313" key="3">
    <source>
        <dbReference type="Proteomes" id="UP000281547"/>
    </source>
</evidence>